<organism evidence="1 2">
    <name type="scientific">Aneurinibacillus danicus</name>
    <dbReference type="NCBI Taxonomy" id="267746"/>
    <lineage>
        <taxon>Bacteria</taxon>
        <taxon>Bacillati</taxon>
        <taxon>Bacillota</taxon>
        <taxon>Bacilli</taxon>
        <taxon>Bacillales</taxon>
        <taxon>Paenibacillaceae</taxon>
        <taxon>Aneurinibacillus group</taxon>
        <taxon>Aneurinibacillus</taxon>
    </lineage>
</organism>
<sequence length="73" mass="8508">MGAIFMSARSRKLYCYVGFTWENVSCLIWRMNTGYNNLALMNPSVGLVRNGYILNLSWLKPRDSWLVRSTEQN</sequence>
<name>A0A511V710_9BACL</name>
<accession>A0A511V710</accession>
<keyword evidence="2" id="KW-1185">Reference proteome</keyword>
<gene>
    <name evidence="1" type="ORF">ADA01nite_09730</name>
</gene>
<proteinExistence type="predicted"/>
<evidence type="ECO:0000313" key="1">
    <source>
        <dbReference type="EMBL" id="GEN33513.1"/>
    </source>
</evidence>
<dbReference type="Proteomes" id="UP000321157">
    <property type="component" value="Unassembled WGS sequence"/>
</dbReference>
<dbReference type="EMBL" id="BJXX01000047">
    <property type="protein sequence ID" value="GEN33513.1"/>
    <property type="molecule type" value="Genomic_DNA"/>
</dbReference>
<comment type="caution">
    <text evidence="1">The sequence shown here is derived from an EMBL/GenBank/DDBJ whole genome shotgun (WGS) entry which is preliminary data.</text>
</comment>
<protein>
    <submittedName>
        <fullName evidence="1">Uncharacterized protein</fullName>
    </submittedName>
</protein>
<evidence type="ECO:0000313" key="2">
    <source>
        <dbReference type="Proteomes" id="UP000321157"/>
    </source>
</evidence>
<reference evidence="1 2" key="1">
    <citation type="submission" date="2019-07" db="EMBL/GenBank/DDBJ databases">
        <title>Whole genome shotgun sequence of Aneurinibacillus danicus NBRC 102444.</title>
        <authorList>
            <person name="Hosoyama A."/>
            <person name="Uohara A."/>
            <person name="Ohji S."/>
            <person name="Ichikawa N."/>
        </authorList>
    </citation>
    <scope>NUCLEOTIDE SEQUENCE [LARGE SCALE GENOMIC DNA]</scope>
    <source>
        <strain evidence="1 2">NBRC 102444</strain>
    </source>
</reference>
<dbReference type="AlphaFoldDB" id="A0A511V710"/>